<dbReference type="CDD" id="cd22641">
    <property type="entry name" value="C24-like"/>
    <property type="match status" value="1"/>
</dbReference>
<dbReference type="STRING" id="1033731.SAMN05444145_105249"/>
<evidence type="ECO:0000259" key="2">
    <source>
        <dbReference type="Pfam" id="PF07484"/>
    </source>
</evidence>
<sequence length="307" mass="33979">MKQIHGRYLLQPNKDFPADCEMLDYLQTNAHVVSIIGNLAGDKAVLLGCDPMDNGARRAEGYVFLHTREHPEGEVLYWEGGAIGSGMYLKQEVISVQAQGYDYPQAYVRRSLAPGVGEENYRWEDFREAQSLPALDAELAALRKTLADMKPSPLGMVETWAGRGVPDGYLLCEGQQLRQTEYPELFAAIGAAFNNGYDCNGRQLTTSAGFFRLPDLRGRFVVGYYGSDEDYKTLGAVGGKKTHQLTVEELPAHDHGLFLQHAGKRFTGGGSANALNEGDGRTYSTGENKPHENRPPYYALAYIMRTK</sequence>
<dbReference type="EMBL" id="FNRI01000005">
    <property type="protein sequence ID" value="SEA70930.1"/>
    <property type="molecule type" value="Genomic_DNA"/>
</dbReference>
<keyword evidence="4" id="KW-1185">Reference proteome</keyword>
<dbReference type="Gene3D" id="3.90.1340.10">
    <property type="entry name" value="Phage tail collar domain"/>
    <property type="match status" value="1"/>
</dbReference>
<evidence type="ECO:0000313" key="4">
    <source>
        <dbReference type="Proteomes" id="UP000183253"/>
    </source>
</evidence>
<dbReference type="OrthoDB" id="9810174at2"/>
<feature type="domain" description="Phage tail collar" evidence="2">
    <location>
        <begin position="155"/>
        <end position="221"/>
    </location>
</feature>
<dbReference type="Proteomes" id="UP000183253">
    <property type="component" value="Unassembled WGS sequence"/>
</dbReference>
<reference evidence="3 4" key="1">
    <citation type="submission" date="2016-10" db="EMBL/GenBank/DDBJ databases">
        <authorList>
            <person name="de Groot N.N."/>
        </authorList>
    </citation>
    <scope>NUCLEOTIDE SEQUENCE [LARGE SCALE GENOMIC DNA]</scope>
    <source>
        <strain evidence="3 4">DSM 25383</strain>
    </source>
</reference>
<name>A0A1H4DEQ4_9BACT</name>
<dbReference type="InterPro" id="IPR011083">
    <property type="entry name" value="Phage_tail_collar_dom"/>
</dbReference>
<dbReference type="AlphaFoldDB" id="A0A1H4DEQ4"/>
<accession>A0A1H4DEQ4</accession>
<evidence type="ECO:0000313" key="3">
    <source>
        <dbReference type="EMBL" id="SEA70930.1"/>
    </source>
</evidence>
<feature type="region of interest" description="Disordered" evidence="1">
    <location>
        <begin position="269"/>
        <end position="294"/>
    </location>
</feature>
<protein>
    <submittedName>
        <fullName evidence="3">Microcystin-dependent protein</fullName>
    </submittedName>
</protein>
<dbReference type="SUPFAM" id="SSF88874">
    <property type="entry name" value="Receptor-binding domain of short tail fibre protein gp12"/>
    <property type="match status" value="1"/>
</dbReference>
<dbReference type="RefSeq" id="WP_026020648.1">
    <property type="nucleotide sequence ID" value="NZ_CAEG01000005.1"/>
</dbReference>
<proteinExistence type="predicted"/>
<dbReference type="Pfam" id="PF07484">
    <property type="entry name" value="Collar"/>
    <property type="match status" value="1"/>
</dbReference>
<organism evidence="3 4">
    <name type="scientific">Alistipes timonensis JC136</name>
    <dbReference type="NCBI Taxonomy" id="1033731"/>
    <lineage>
        <taxon>Bacteria</taxon>
        <taxon>Pseudomonadati</taxon>
        <taxon>Bacteroidota</taxon>
        <taxon>Bacteroidia</taxon>
        <taxon>Bacteroidales</taxon>
        <taxon>Rikenellaceae</taxon>
        <taxon>Alistipes</taxon>
    </lineage>
</organism>
<evidence type="ECO:0000256" key="1">
    <source>
        <dbReference type="SAM" id="MobiDB-lite"/>
    </source>
</evidence>
<gene>
    <name evidence="3" type="ORF">SAMN05444145_105249</name>
</gene>
<dbReference type="InterPro" id="IPR037053">
    <property type="entry name" value="Phage_tail_collar_dom_sf"/>
</dbReference>